<feature type="non-terminal residue" evidence="19">
    <location>
        <position position="1"/>
    </location>
</feature>
<evidence type="ECO:0000313" key="19">
    <source>
        <dbReference type="EMBL" id="ORX71157.1"/>
    </source>
</evidence>
<feature type="domain" description="UPF1" evidence="18">
    <location>
        <begin position="64"/>
        <end position="113"/>
    </location>
</feature>
<name>A0A1Y1WCA1_9FUNG</name>
<evidence type="ECO:0000256" key="1">
    <source>
        <dbReference type="ARBA" id="ARBA00004496"/>
    </source>
</evidence>
<dbReference type="PANTHER" id="PTHR10887">
    <property type="entry name" value="DNA2/NAM7 HELICASE FAMILY"/>
    <property type="match status" value="1"/>
</dbReference>
<dbReference type="GO" id="GO:0016787">
    <property type="term" value="F:hydrolase activity"/>
    <property type="evidence" value="ECO:0007669"/>
    <property type="project" value="UniProtKB-KW"/>
</dbReference>
<keyword evidence="10" id="KW-0067">ATP-binding</keyword>
<evidence type="ECO:0000256" key="9">
    <source>
        <dbReference type="ARBA" id="ARBA00022833"/>
    </source>
</evidence>
<dbReference type="STRING" id="61395.A0A1Y1WCA1"/>
<dbReference type="EMBL" id="MCFD01000004">
    <property type="protein sequence ID" value="ORX71157.1"/>
    <property type="molecule type" value="Genomic_DNA"/>
</dbReference>
<dbReference type="CDD" id="cd21407">
    <property type="entry name" value="1B_UPF1-like"/>
    <property type="match status" value="1"/>
</dbReference>
<dbReference type="RefSeq" id="XP_040744672.1">
    <property type="nucleotide sequence ID" value="XM_040886998.1"/>
</dbReference>
<organism evidence="19 20">
    <name type="scientific">Linderina pennispora</name>
    <dbReference type="NCBI Taxonomy" id="61395"/>
    <lineage>
        <taxon>Eukaryota</taxon>
        <taxon>Fungi</taxon>
        <taxon>Fungi incertae sedis</taxon>
        <taxon>Zoopagomycota</taxon>
        <taxon>Kickxellomycotina</taxon>
        <taxon>Kickxellomycetes</taxon>
        <taxon>Kickxellales</taxon>
        <taxon>Kickxellaceae</taxon>
        <taxon>Linderina</taxon>
    </lineage>
</organism>
<dbReference type="InterPro" id="IPR040812">
    <property type="entry name" value="UPF1_1B_dom"/>
</dbReference>
<evidence type="ECO:0000256" key="11">
    <source>
        <dbReference type="ARBA" id="ARBA00023161"/>
    </source>
</evidence>
<evidence type="ECO:0000313" key="20">
    <source>
        <dbReference type="Proteomes" id="UP000193922"/>
    </source>
</evidence>
<dbReference type="GO" id="GO:0005737">
    <property type="term" value="C:cytoplasm"/>
    <property type="evidence" value="ECO:0007669"/>
    <property type="project" value="UniProtKB-SubCell"/>
</dbReference>
<dbReference type="OrthoDB" id="6513042at2759"/>
<keyword evidence="20" id="KW-1185">Reference proteome</keyword>
<dbReference type="GeneID" id="63803646"/>
<keyword evidence="7 19" id="KW-0378">Hydrolase</keyword>
<gene>
    <name evidence="19" type="ORF">DL89DRAFT_266181</name>
</gene>
<dbReference type="AlphaFoldDB" id="A0A1Y1WCA1"/>
<proteinExistence type="inferred from homology"/>
<reference evidence="19 20" key="1">
    <citation type="submission" date="2016-07" db="EMBL/GenBank/DDBJ databases">
        <title>Pervasive Adenine N6-methylation of Active Genes in Fungi.</title>
        <authorList>
            <consortium name="DOE Joint Genome Institute"/>
            <person name="Mondo S.J."/>
            <person name="Dannebaum R.O."/>
            <person name="Kuo R.C."/>
            <person name="Labutti K."/>
            <person name="Haridas S."/>
            <person name="Kuo A."/>
            <person name="Salamov A."/>
            <person name="Ahrendt S.R."/>
            <person name="Lipzen A."/>
            <person name="Sullivan W."/>
            <person name="Andreopoulos W.B."/>
            <person name="Clum A."/>
            <person name="Lindquist E."/>
            <person name="Daum C."/>
            <person name="Ramamoorthy G.K."/>
            <person name="Gryganskyi A."/>
            <person name="Culley D."/>
            <person name="Magnuson J.K."/>
            <person name="James T.Y."/>
            <person name="O'Malley M.A."/>
            <person name="Stajich J.E."/>
            <person name="Spatafora J.W."/>
            <person name="Visel A."/>
            <person name="Grigoriev I.V."/>
        </authorList>
    </citation>
    <scope>NUCLEOTIDE SEQUENCE [LARGE SCALE GENOMIC DNA]</scope>
    <source>
        <strain evidence="19 20">ATCC 12442</strain>
    </source>
</reference>
<evidence type="ECO:0000256" key="8">
    <source>
        <dbReference type="ARBA" id="ARBA00022806"/>
    </source>
</evidence>
<comment type="catalytic activity">
    <reaction evidence="13">
        <text>ATP + H2O = ADP + phosphate + H(+)</text>
        <dbReference type="Rhea" id="RHEA:13065"/>
        <dbReference type="ChEBI" id="CHEBI:15377"/>
        <dbReference type="ChEBI" id="CHEBI:15378"/>
        <dbReference type="ChEBI" id="CHEBI:30616"/>
        <dbReference type="ChEBI" id="CHEBI:43474"/>
        <dbReference type="ChEBI" id="CHEBI:456216"/>
        <dbReference type="EC" id="3.6.4.13"/>
    </reaction>
    <physiologicalReaction direction="left-to-right" evidence="13">
        <dbReference type="Rhea" id="RHEA:13066"/>
    </physiologicalReaction>
</comment>
<evidence type="ECO:0000256" key="5">
    <source>
        <dbReference type="ARBA" id="ARBA00022741"/>
    </source>
</evidence>
<keyword evidence="9" id="KW-0862">Zinc</keyword>
<dbReference type="Pfam" id="PF13087">
    <property type="entry name" value="AAA_12"/>
    <property type="match status" value="1"/>
</dbReference>
<evidence type="ECO:0000256" key="6">
    <source>
        <dbReference type="ARBA" id="ARBA00022771"/>
    </source>
</evidence>
<evidence type="ECO:0000259" key="17">
    <source>
        <dbReference type="Pfam" id="PF13087"/>
    </source>
</evidence>
<keyword evidence="11" id="KW-0866">Nonsense-mediated mRNA decay</keyword>
<evidence type="ECO:0000256" key="14">
    <source>
        <dbReference type="ARBA" id="ARBA00055561"/>
    </source>
</evidence>
<comment type="caution">
    <text evidence="19">The sequence shown here is derived from an EMBL/GenBank/DDBJ whole genome shotgun (WGS) entry which is preliminary data.</text>
</comment>
<dbReference type="SUPFAM" id="SSF52540">
    <property type="entry name" value="P-loop containing nucleoside triphosphate hydrolases"/>
    <property type="match status" value="1"/>
</dbReference>
<dbReference type="Pfam" id="PF13086">
    <property type="entry name" value="AAA_11"/>
    <property type="match status" value="1"/>
</dbReference>
<dbReference type="InterPro" id="IPR027417">
    <property type="entry name" value="P-loop_NTPase"/>
</dbReference>
<dbReference type="GO" id="GO:0003724">
    <property type="term" value="F:RNA helicase activity"/>
    <property type="evidence" value="ECO:0007669"/>
    <property type="project" value="UniProtKB-EC"/>
</dbReference>
<evidence type="ECO:0000256" key="12">
    <source>
        <dbReference type="ARBA" id="ARBA00048432"/>
    </source>
</evidence>
<comment type="subcellular location">
    <subcellularLocation>
        <location evidence="1">Cytoplasm</location>
    </subcellularLocation>
</comment>
<dbReference type="GO" id="GO:0008270">
    <property type="term" value="F:zinc ion binding"/>
    <property type="evidence" value="ECO:0007669"/>
    <property type="project" value="UniProtKB-KW"/>
</dbReference>
<dbReference type="InterPro" id="IPR045055">
    <property type="entry name" value="DNA2/NAM7-like"/>
</dbReference>
<comment type="function">
    <text evidence="14">RNA-dependent helicase required for nonsense-mediated decay (NMD) of aberrant mRNAs containing premature stop codons and modulates the expression level of normal mRNAs. Also capable of unwinding double-stranded DNA and translocating on single-stranded DNA.</text>
</comment>
<keyword evidence="6" id="KW-0863">Zinc-finger</keyword>
<dbReference type="Proteomes" id="UP000193922">
    <property type="component" value="Unassembled WGS sequence"/>
</dbReference>
<dbReference type="CDD" id="cd18808">
    <property type="entry name" value="SF1_C_Upf1"/>
    <property type="match status" value="1"/>
</dbReference>
<dbReference type="GO" id="GO:0003678">
    <property type="term" value="F:DNA helicase activity"/>
    <property type="evidence" value="ECO:0007669"/>
    <property type="project" value="UniProtKB-EC"/>
</dbReference>
<evidence type="ECO:0000256" key="7">
    <source>
        <dbReference type="ARBA" id="ARBA00022801"/>
    </source>
</evidence>
<dbReference type="GO" id="GO:0000184">
    <property type="term" value="P:nuclear-transcribed mRNA catabolic process, nonsense-mediated decay"/>
    <property type="evidence" value="ECO:0007669"/>
    <property type="project" value="UniProtKB-KW"/>
</dbReference>
<evidence type="ECO:0000256" key="13">
    <source>
        <dbReference type="ARBA" id="ARBA00049390"/>
    </source>
</evidence>
<dbReference type="Gene3D" id="3.40.50.300">
    <property type="entry name" value="P-loop containing nucleotide triphosphate hydrolases"/>
    <property type="match status" value="2"/>
</dbReference>
<evidence type="ECO:0000256" key="10">
    <source>
        <dbReference type="ARBA" id="ARBA00022840"/>
    </source>
</evidence>
<evidence type="ECO:0000259" key="16">
    <source>
        <dbReference type="Pfam" id="PF13086"/>
    </source>
</evidence>
<accession>A0A1Y1WCA1</accession>
<evidence type="ECO:0000256" key="3">
    <source>
        <dbReference type="ARBA" id="ARBA00022490"/>
    </source>
</evidence>
<protein>
    <submittedName>
        <fullName evidence="19">p-loop containing nucleoside triphosphate hydrolase protein</fullName>
    </submittedName>
</protein>
<dbReference type="GO" id="GO:0005524">
    <property type="term" value="F:ATP binding"/>
    <property type="evidence" value="ECO:0007669"/>
    <property type="project" value="UniProtKB-KW"/>
</dbReference>
<keyword evidence="8" id="KW-0347">Helicase</keyword>
<dbReference type="InterPro" id="IPR041677">
    <property type="entry name" value="DNA2/NAM7_AAA_11"/>
</dbReference>
<evidence type="ECO:0000256" key="15">
    <source>
        <dbReference type="SAM" id="MobiDB-lite"/>
    </source>
</evidence>
<comment type="catalytic activity">
    <reaction evidence="12">
        <text>ATP + H2O = ADP + phosphate + H(+)</text>
        <dbReference type="Rhea" id="RHEA:13065"/>
        <dbReference type="ChEBI" id="CHEBI:15377"/>
        <dbReference type="ChEBI" id="CHEBI:15378"/>
        <dbReference type="ChEBI" id="CHEBI:30616"/>
        <dbReference type="ChEBI" id="CHEBI:43474"/>
        <dbReference type="ChEBI" id="CHEBI:456216"/>
        <dbReference type="EC" id="3.6.4.12"/>
    </reaction>
    <physiologicalReaction direction="left-to-right" evidence="12">
        <dbReference type="Rhea" id="RHEA:13066"/>
    </physiologicalReaction>
</comment>
<feature type="compositionally biased region" description="Low complexity" evidence="15">
    <location>
        <begin position="629"/>
        <end position="643"/>
    </location>
</feature>
<dbReference type="CDD" id="cd18039">
    <property type="entry name" value="DEXXQc_UPF1"/>
    <property type="match status" value="1"/>
</dbReference>
<comment type="similarity">
    <text evidence="2">Belongs to the DNA2/NAM7 helicase family.</text>
</comment>
<evidence type="ECO:0000259" key="18">
    <source>
        <dbReference type="Pfam" id="PF18141"/>
    </source>
</evidence>
<dbReference type="FunFam" id="3.40.50.300:FF:000097">
    <property type="entry name" value="Regulator of nonsense transcripts 1"/>
    <property type="match status" value="1"/>
</dbReference>
<feature type="region of interest" description="Disordered" evidence="15">
    <location>
        <begin position="611"/>
        <end position="643"/>
    </location>
</feature>
<dbReference type="PANTHER" id="PTHR10887:SF364">
    <property type="entry name" value="REGULATOR OF NONSENSE TRANSCRIPTS 1"/>
    <property type="match status" value="1"/>
</dbReference>
<feature type="domain" description="DNA2/NAM7 helicase helicase" evidence="16">
    <location>
        <begin position="224"/>
        <end position="325"/>
    </location>
</feature>
<dbReference type="Pfam" id="PF18141">
    <property type="entry name" value="UPF1_1B_dom"/>
    <property type="match status" value="1"/>
</dbReference>
<evidence type="ECO:0000256" key="4">
    <source>
        <dbReference type="ARBA" id="ARBA00022723"/>
    </source>
</evidence>
<evidence type="ECO:0000256" key="2">
    <source>
        <dbReference type="ARBA" id="ARBA00007913"/>
    </source>
</evidence>
<sequence length="773" mass="85556">TKEQIAAKAVSAQQIRHLEDVWTGNSSATLGSADADDAADVQKVLLRYEDAYQYQNIFGPLEAQTEDGIAVRWDTGLNRRKLAYFQLPKYELGELRLSYSGALFREPWKGTGNSDEICITQDFSVDFSAMKKFAVMENSLLGHTIENTELSFRMPRLNASQIEAIRLIQGPPGTGKTVTSATLVYHLVRANTGKVLLTEKIHKTGLRVELESRISHLELHTQALMNDTIPELQKLHRLKMQMGELSRRDQDRYRKLRHEAEMEILRYADVEPGDKRLAKFQFRTVLVDESTQASEPECLIPLVLGARQVVLIGDHQQLGPVITSKTAQAAGLGQSLFERLVFLGLRPYRLVVQYRMHPCLSEFPSNFFYEGSLQNGVTAQERTRNDAGIPWPNASKPMMMLACNGVEEIASNGTSYLNRAEANACEKIVTRMLKAGVKPEQIGVITPYEGQRSWVVHHMAQAGSLVSDLYKEVEVASVDAFQGREKDYIIMSCVRNNEHQGIGFLSDPRRLNVALTRAKYGMIVLGSPKVLSKNPLWHELLSFYKANNVLVEGQIGNLVQSAIQLSRPRAAKTSRSLGERGMALQGTSVAAAASNNRLAKLVGRSTMRYIPPDLDIDGPGGSARTSSRAKQAGPKQQQQSQAAGSLYDDFFGAPITQTSMFTQSSYMDGGYSQFATQPYDLSSQPDTVNTFNPKLHASIMFSQSDRVQLGSDEQGTGASASKDTRQTLASSQFNTAYTGNGSQASQAYLTQDPSFGSSQFTQEFMGSQNFTQY</sequence>
<keyword evidence="4" id="KW-0479">Metal-binding</keyword>
<feature type="domain" description="DNA2/NAM7 helicase-like C-terminal" evidence="17">
    <location>
        <begin position="332"/>
        <end position="528"/>
    </location>
</feature>
<keyword evidence="5" id="KW-0547">Nucleotide-binding</keyword>
<dbReference type="InterPro" id="IPR047187">
    <property type="entry name" value="SF1_C_Upf1"/>
</dbReference>
<dbReference type="InterPro" id="IPR041679">
    <property type="entry name" value="DNA2/NAM7-like_C"/>
</dbReference>
<keyword evidence="3" id="KW-0963">Cytoplasm</keyword>